<gene>
    <name evidence="1" type="ORF">PPACK8108_LOCUS364</name>
</gene>
<protein>
    <submittedName>
        <fullName evidence="1">Uncharacterized protein</fullName>
    </submittedName>
</protein>
<sequence>MAKFCNNIIFKGLQLAVFISLAFLSVDCFGSFLSLKSSFESQENVLKLPLRCQLKILDHTDSIKLGIVSQCSSNLGKSSRDKYPKTFKFDLNELPEETGPNLGNGIFEKKNEKDYHQALKKQRMDIDHNFINVSEFGKSQLLSTNINILESFEHSLFLKNQPSSSKVVSTRNINLSDSKTVPGRIINWPKKHHIFVDWDTKINSPRQKETNDSKEKRIYQSPYSRDLLNFLKENLNRLMPNDLENYRFTSEFLKSIEKSEETIPKMIFSAEIWAYSKKGSRWIVYSPKGFEISNQQNALNWFNFRPVFTKLYKFENLGEAFFTEEMRVSCVNFFKGLEKKLSNVQIEAGKRKDTKYSILDQIFHSLPGYLVCVHFISEIIRPISLMHERPIGKQEEALNFFIELHSELHELYRKSLRKKFKGVFHDKSWADLSFEEQKRHLSYKIVNFTHLQANQLAWVCVELWLIRYRPKLYRMCSDTTNMDCAGKILKLKIFINKLLFTLFPASERLFRAASILGMGYLSAIV</sequence>
<keyword evidence="2" id="KW-1185">Reference proteome</keyword>
<reference evidence="1" key="1">
    <citation type="submission" date="2022-06" db="EMBL/GenBank/DDBJ databases">
        <authorList>
            <consortium name="SYNGENTA / RWTH Aachen University"/>
        </authorList>
    </citation>
    <scope>NUCLEOTIDE SEQUENCE</scope>
</reference>
<evidence type="ECO:0000313" key="1">
    <source>
        <dbReference type="EMBL" id="CAH7666047.1"/>
    </source>
</evidence>
<proteinExistence type="predicted"/>
<organism evidence="1 2">
    <name type="scientific">Phakopsora pachyrhizi</name>
    <name type="common">Asian soybean rust disease fungus</name>
    <dbReference type="NCBI Taxonomy" id="170000"/>
    <lineage>
        <taxon>Eukaryota</taxon>
        <taxon>Fungi</taxon>
        <taxon>Dikarya</taxon>
        <taxon>Basidiomycota</taxon>
        <taxon>Pucciniomycotina</taxon>
        <taxon>Pucciniomycetes</taxon>
        <taxon>Pucciniales</taxon>
        <taxon>Phakopsoraceae</taxon>
        <taxon>Phakopsora</taxon>
    </lineage>
</organism>
<accession>A0AAV0AFT6</accession>
<evidence type="ECO:0000313" key="2">
    <source>
        <dbReference type="Proteomes" id="UP001153365"/>
    </source>
</evidence>
<dbReference type="EMBL" id="CALTRL010000028">
    <property type="protein sequence ID" value="CAH7666047.1"/>
    <property type="molecule type" value="Genomic_DNA"/>
</dbReference>
<name>A0AAV0AFT6_PHAPC</name>
<comment type="caution">
    <text evidence="1">The sequence shown here is derived from an EMBL/GenBank/DDBJ whole genome shotgun (WGS) entry which is preliminary data.</text>
</comment>
<dbReference type="Proteomes" id="UP001153365">
    <property type="component" value="Unassembled WGS sequence"/>
</dbReference>
<dbReference type="AlphaFoldDB" id="A0AAV0AFT6"/>